<dbReference type="InterPro" id="IPR036855">
    <property type="entry name" value="Znf_CCCH_sf"/>
</dbReference>
<accession>A0A6S7FUV8</accession>
<name>A0A6S7FUV8_PARCT</name>
<organism evidence="6 7">
    <name type="scientific">Paramuricea clavata</name>
    <name type="common">Red gorgonian</name>
    <name type="synonym">Violescent sea-whip</name>
    <dbReference type="NCBI Taxonomy" id="317549"/>
    <lineage>
        <taxon>Eukaryota</taxon>
        <taxon>Metazoa</taxon>
        <taxon>Cnidaria</taxon>
        <taxon>Anthozoa</taxon>
        <taxon>Octocorallia</taxon>
        <taxon>Malacalcyonacea</taxon>
        <taxon>Plexauridae</taxon>
        <taxon>Paramuricea</taxon>
    </lineage>
</organism>
<evidence type="ECO:0000256" key="4">
    <source>
        <dbReference type="ARBA" id="ARBA00022833"/>
    </source>
</evidence>
<dbReference type="Proteomes" id="UP001152795">
    <property type="component" value="Unassembled WGS sequence"/>
</dbReference>
<dbReference type="PANTHER" id="PTHR12547:SF18">
    <property type="entry name" value="PROTEIN TIS11"/>
    <property type="match status" value="1"/>
</dbReference>
<dbReference type="GO" id="GO:0003729">
    <property type="term" value="F:mRNA binding"/>
    <property type="evidence" value="ECO:0007669"/>
    <property type="project" value="InterPro"/>
</dbReference>
<dbReference type="FunFam" id="4.10.1000.10:FF:000002">
    <property type="entry name" value="Zinc finger protein 36, C3H1 type-like 1"/>
    <property type="match status" value="1"/>
</dbReference>
<keyword evidence="7" id="KW-1185">Reference proteome</keyword>
<dbReference type="GO" id="GO:0008270">
    <property type="term" value="F:zinc ion binding"/>
    <property type="evidence" value="ECO:0007669"/>
    <property type="project" value="UniProtKB-KW"/>
</dbReference>
<dbReference type="PROSITE" id="PS50103">
    <property type="entry name" value="ZF_C3H1"/>
    <property type="match status" value="2"/>
</dbReference>
<dbReference type="FunFam" id="4.10.1000.10:FF:000001">
    <property type="entry name" value="zinc finger CCCH domain-containing protein 15-like"/>
    <property type="match status" value="1"/>
</dbReference>
<sequence>MSTALVSAFYEMDDVLLKNKLMSLELKTRGDRRIVGSLPRRHSTNGVRQTPTNLITLSDPMLVSRPTRDRAFSAISSAEEERRRNNIANSSRYKTELCRPFEENGTCKYGDKCQFAHGLHELRQLTRHPKYKTELCRTFHTIGFCPYGPRCHFIHNAEEKRVPLERSQSLTAPLSPISTGSPPSPVFESPLSLSPSTPFLDDSPLGSPLPLQVTGSPPANNVSNNIFTFPSHEFVTSNPIQIRSPGYNGGAKQMKYRSDVFPDSSSSDELSSGSPGSDGSDQGLNSPRRLPVFNNMTH</sequence>
<keyword evidence="4" id="KW-0862">Zinc</keyword>
<evidence type="ECO:0000256" key="2">
    <source>
        <dbReference type="ARBA" id="ARBA00022737"/>
    </source>
</evidence>
<keyword evidence="3" id="KW-0863">Zinc-finger</keyword>
<evidence type="ECO:0000256" key="3">
    <source>
        <dbReference type="ARBA" id="ARBA00022771"/>
    </source>
</evidence>
<dbReference type="InterPro" id="IPR045877">
    <property type="entry name" value="ZFP36-like"/>
</dbReference>
<dbReference type="SUPFAM" id="SSF90229">
    <property type="entry name" value="CCCH zinc finger"/>
    <property type="match status" value="2"/>
</dbReference>
<comment type="caution">
    <text evidence="6">The sequence shown here is derived from an EMBL/GenBank/DDBJ whole genome shotgun (WGS) entry which is preliminary data.</text>
</comment>
<dbReference type="OrthoDB" id="410307at2759"/>
<protein>
    <submittedName>
        <fullName evidence="6">Zinc finger 36, C3H1 type-like 1</fullName>
    </submittedName>
</protein>
<dbReference type="Pfam" id="PF00642">
    <property type="entry name" value="zf-CCCH"/>
    <property type="match status" value="2"/>
</dbReference>
<dbReference type="AlphaFoldDB" id="A0A6S7FUV8"/>
<proteinExistence type="predicted"/>
<dbReference type="SMART" id="SM00356">
    <property type="entry name" value="ZnF_C3H1"/>
    <property type="match status" value="2"/>
</dbReference>
<evidence type="ECO:0000256" key="1">
    <source>
        <dbReference type="ARBA" id="ARBA00022723"/>
    </source>
</evidence>
<dbReference type="PANTHER" id="PTHR12547">
    <property type="entry name" value="CCCH ZINC FINGER/TIS11-RELATED"/>
    <property type="match status" value="1"/>
</dbReference>
<feature type="compositionally biased region" description="Polar residues" evidence="5">
    <location>
        <begin position="166"/>
        <end position="181"/>
    </location>
</feature>
<keyword evidence="2" id="KW-0677">Repeat</keyword>
<feature type="region of interest" description="Disordered" evidence="5">
    <location>
        <begin position="244"/>
        <end position="298"/>
    </location>
</feature>
<dbReference type="EMBL" id="CACRXK020000083">
    <property type="protein sequence ID" value="CAB3977981.1"/>
    <property type="molecule type" value="Genomic_DNA"/>
</dbReference>
<gene>
    <name evidence="6" type="ORF">PACLA_8A016349</name>
</gene>
<feature type="region of interest" description="Disordered" evidence="5">
    <location>
        <begin position="164"/>
        <end position="217"/>
    </location>
</feature>
<feature type="compositionally biased region" description="Low complexity" evidence="5">
    <location>
        <begin position="263"/>
        <end position="283"/>
    </location>
</feature>
<evidence type="ECO:0000256" key="5">
    <source>
        <dbReference type="SAM" id="MobiDB-lite"/>
    </source>
</evidence>
<dbReference type="Gene3D" id="4.10.1000.10">
    <property type="entry name" value="Zinc finger, CCCH-type"/>
    <property type="match status" value="2"/>
</dbReference>
<evidence type="ECO:0000313" key="7">
    <source>
        <dbReference type="Proteomes" id="UP001152795"/>
    </source>
</evidence>
<reference evidence="6" key="1">
    <citation type="submission" date="2020-04" db="EMBL/GenBank/DDBJ databases">
        <authorList>
            <person name="Alioto T."/>
            <person name="Alioto T."/>
            <person name="Gomez Garrido J."/>
        </authorList>
    </citation>
    <scope>NUCLEOTIDE SEQUENCE</scope>
    <source>
        <strain evidence="6">A484AB</strain>
    </source>
</reference>
<evidence type="ECO:0000313" key="6">
    <source>
        <dbReference type="EMBL" id="CAB3977981.1"/>
    </source>
</evidence>
<keyword evidence="1" id="KW-0479">Metal-binding</keyword>
<feature type="compositionally biased region" description="Low complexity" evidence="5">
    <location>
        <begin position="189"/>
        <end position="211"/>
    </location>
</feature>
<dbReference type="InterPro" id="IPR000571">
    <property type="entry name" value="Znf_CCCH"/>
</dbReference>